<dbReference type="AlphaFoldDB" id="Q1PX85"/>
<proteinExistence type="predicted"/>
<evidence type="ECO:0000313" key="3">
    <source>
        <dbReference type="Proteomes" id="UP000501926"/>
    </source>
</evidence>
<sequence>MGTTCIPGGSLHINRTFNPYTFETPCETVLLTLSGVFHKIKVSQKLLIEFYLRFCLNLTRKPLLL</sequence>
<accession>Q1PX85</accession>
<protein>
    <submittedName>
        <fullName evidence="1">Uncharacterized protein</fullName>
    </submittedName>
</protein>
<reference evidence="2 3" key="3">
    <citation type="submission" date="2020-02" db="EMBL/GenBank/DDBJ databases">
        <title>Newly sequenced genome of strain CSTR1 showed variability in Candidatus Kuenenia stuttgartiensis genomes.</title>
        <authorList>
            <person name="Ding C."/>
            <person name="Adrian L."/>
        </authorList>
    </citation>
    <scope>NUCLEOTIDE SEQUENCE [LARGE SCALE GENOMIC DNA]</scope>
    <source>
        <strain evidence="2 3">CSTR1</strain>
    </source>
</reference>
<reference evidence="1" key="1">
    <citation type="journal article" date="2006" name="Nature">
        <title>Deciphering the evolution and metabolism of an anammox bacterium from a community genome.</title>
        <authorList>
            <person name="Strous M."/>
            <person name="Pelletier E."/>
            <person name="Mangenot S."/>
            <person name="Rattei T."/>
            <person name="Lehner A."/>
            <person name="Taylor M.W."/>
            <person name="Horn M."/>
            <person name="Daims H."/>
            <person name="Bartol-Mavel D."/>
            <person name="Wincker P."/>
            <person name="Barbe V."/>
            <person name="Fonknechten N."/>
            <person name="Vallenet D."/>
            <person name="Segurens B."/>
            <person name="Schenowitz-Truong C."/>
            <person name="Medigue C."/>
            <person name="Collingro A."/>
            <person name="Snel B."/>
            <person name="Dutilh B.E."/>
            <person name="OpDenCamp H.J.M."/>
            <person name="vanDerDrift C."/>
            <person name="Cirpus I."/>
            <person name="vanDePas-Schoonen K.T."/>
            <person name="Harhangi H.R."/>
            <person name="vanNiftrik L."/>
            <person name="Schmid M."/>
            <person name="Keltjens J."/>
            <person name="vanDeVossenberg J."/>
            <person name="Kartal B."/>
            <person name="Meier H."/>
            <person name="Frishman D."/>
            <person name="Huynen M.A."/>
            <person name="Mewes H."/>
            <person name="Weissenbach J."/>
            <person name="Jetten M.S.M."/>
            <person name="Wagner M."/>
            <person name="LePaslier D."/>
        </authorList>
    </citation>
    <scope>NUCLEOTIDE SEQUENCE</scope>
</reference>
<name>Q1PX85_KUEST</name>
<dbReference type="EMBL" id="CP049055">
    <property type="protein sequence ID" value="QII13665.1"/>
    <property type="molecule type" value="Genomic_DNA"/>
</dbReference>
<dbReference type="EMBL" id="CT573073">
    <property type="protein sequence ID" value="CAJ71844.1"/>
    <property type="molecule type" value="Genomic_DNA"/>
</dbReference>
<organism evidence="1">
    <name type="scientific">Kuenenia stuttgartiensis</name>
    <dbReference type="NCBI Taxonomy" id="174633"/>
    <lineage>
        <taxon>Bacteria</taxon>
        <taxon>Pseudomonadati</taxon>
        <taxon>Planctomycetota</taxon>
        <taxon>Candidatus Brocadiia</taxon>
        <taxon>Candidatus Brocadiales</taxon>
        <taxon>Candidatus Brocadiaceae</taxon>
        <taxon>Candidatus Kuenenia</taxon>
    </lineage>
</organism>
<dbReference type="Proteomes" id="UP000501926">
    <property type="component" value="Chromosome"/>
</dbReference>
<reference evidence="1" key="2">
    <citation type="submission" date="2006-01" db="EMBL/GenBank/DDBJ databases">
        <authorList>
            <person name="Genoscope"/>
        </authorList>
    </citation>
    <scope>NUCLEOTIDE SEQUENCE</scope>
</reference>
<gene>
    <name evidence="2" type="ORF">KsCSTR_42860</name>
    <name evidence="1" type="ORF">kustc1099</name>
</gene>
<evidence type="ECO:0000313" key="1">
    <source>
        <dbReference type="EMBL" id="CAJ71844.1"/>
    </source>
</evidence>
<evidence type="ECO:0000313" key="2">
    <source>
        <dbReference type="EMBL" id="QII13665.1"/>
    </source>
</evidence>